<comment type="caution">
    <text evidence="4">The sequence shown here is derived from an EMBL/GenBank/DDBJ whole genome shotgun (WGS) entry which is preliminary data.</text>
</comment>
<evidence type="ECO:0000259" key="3">
    <source>
        <dbReference type="SMART" id="SM00530"/>
    </source>
</evidence>
<dbReference type="InterPro" id="IPR010982">
    <property type="entry name" value="Lambda_DNA-bd_dom_sf"/>
</dbReference>
<proteinExistence type="predicted"/>
<dbReference type="Proteomes" id="UP000317371">
    <property type="component" value="Unassembled WGS sequence"/>
</dbReference>
<gene>
    <name evidence="4" type="ORF">FKZ61_01930</name>
</gene>
<feature type="compositionally biased region" description="Low complexity" evidence="1">
    <location>
        <begin position="242"/>
        <end position="268"/>
    </location>
</feature>
<feature type="transmembrane region" description="Helical" evidence="2">
    <location>
        <begin position="155"/>
        <end position="175"/>
    </location>
</feature>
<dbReference type="SUPFAM" id="SSF47413">
    <property type="entry name" value="lambda repressor-like DNA-binding domains"/>
    <property type="match status" value="1"/>
</dbReference>
<feature type="compositionally biased region" description="Pro residues" evidence="1">
    <location>
        <begin position="269"/>
        <end position="299"/>
    </location>
</feature>
<dbReference type="OrthoDB" id="167016at2"/>
<feature type="region of interest" description="Disordered" evidence="1">
    <location>
        <begin position="216"/>
        <end position="299"/>
    </location>
</feature>
<protein>
    <submittedName>
        <fullName evidence="4">Helix-turn-helix domain-containing protein</fullName>
    </submittedName>
</protein>
<keyword evidence="5" id="KW-1185">Reference proteome</keyword>
<keyword evidence="2" id="KW-0812">Transmembrane</keyword>
<keyword evidence="2" id="KW-1133">Transmembrane helix</keyword>
<evidence type="ECO:0000313" key="5">
    <source>
        <dbReference type="Proteomes" id="UP000317371"/>
    </source>
</evidence>
<dbReference type="PANTHER" id="PTHR34475:SF1">
    <property type="entry name" value="CYTOSKELETON PROTEIN RODZ"/>
    <property type="match status" value="1"/>
</dbReference>
<dbReference type="InterPro" id="IPR050400">
    <property type="entry name" value="Bact_Cytoskel_RodZ"/>
</dbReference>
<evidence type="ECO:0000256" key="1">
    <source>
        <dbReference type="SAM" id="MobiDB-lite"/>
    </source>
</evidence>
<feature type="compositionally biased region" description="Gly residues" evidence="1">
    <location>
        <begin position="220"/>
        <end position="241"/>
    </location>
</feature>
<sequence length="412" mass="42640">MTSMSGFDSQRLPRTSSQSSERRSSAAHNGASSIQSLGAMLRERREAIGISLAEVEAATRIRQKYLSALESDDWHLLPGEVVGRGFLRNYAEYLGLDGNEVLELRRQAVDVSLAAALANTSAGTSLPPERQVDYRPKEVDLKDEPDGIPRSEIRLGPFLVGLALVALVFLGWWGISRLSGPIGALWTGARERTAQVLSGPEATPTTVVAGVVNAQNITPPGGGQGEGAGGDAGSQAGGLGGAAPVLVPTDTPTPTAPAAPVVQDAPADTPTPVPPTPTFTPVPPTPTFTPEPALPTDTPTPEPLPVVAPACPDPRAVITAPGVNQVVNGVIGVMGTAVHEQFQYYKLEYAEGANAAGGFIYFAGANGPVNGGLLGSLDTRALPNGAYTIQLTVVDQTGNFPPPCQVSVVIQN</sequence>
<dbReference type="Pfam" id="PF13413">
    <property type="entry name" value="HTH_25"/>
    <property type="match status" value="1"/>
</dbReference>
<dbReference type="SMART" id="SM00530">
    <property type="entry name" value="HTH_XRE"/>
    <property type="match status" value="1"/>
</dbReference>
<dbReference type="AlphaFoldDB" id="A0A540VLL6"/>
<dbReference type="PANTHER" id="PTHR34475">
    <property type="match status" value="1"/>
</dbReference>
<evidence type="ECO:0000256" key="2">
    <source>
        <dbReference type="SAM" id="Phobius"/>
    </source>
</evidence>
<feature type="domain" description="HTH cro/C1-type" evidence="3">
    <location>
        <begin position="40"/>
        <end position="101"/>
    </location>
</feature>
<evidence type="ECO:0000313" key="4">
    <source>
        <dbReference type="EMBL" id="TQE97654.1"/>
    </source>
</evidence>
<reference evidence="4 5" key="1">
    <citation type="submission" date="2019-06" db="EMBL/GenBank/DDBJ databases">
        <title>Genome sequence of Litorilinea aerophila BAA-2444.</title>
        <authorList>
            <person name="Maclea K.S."/>
            <person name="Maurais E.G."/>
            <person name="Iannazzi L.C."/>
        </authorList>
    </citation>
    <scope>NUCLEOTIDE SEQUENCE [LARGE SCALE GENOMIC DNA]</scope>
    <source>
        <strain evidence="4 5">ATCC BAA-2444</strain>
    </source>
</reference>
<organism evidence="4 5">
    <name type="scientific">Litorilinea aerophila</name>
    <dbReference type="NCBI Taxonomy" id="1204385"/>
    <lineage>
        <taxon>Bacteria</taxon>
        <taxon>Bacillati</taxon>
        <taxon>Chloroflexota</taxon>
        <taxon>Caldilineae</taxon>
        <taxon>Caldilineales</taxon>
        <taxon>Caldilineaceae</taxon>
        <taxon>Litorilinea</taxon>
    </lineage>
</organism>
<dbReference type="PRINTS" id="PR01217">
    <property type="entry name" value="PRICHEXTENSN"/>
</dbReference>
<keyword evidence="2" id="KW-0472">Membrane</keyword>
<dbReference type="EMBL" id="VIGC01000002">
    <property type="protein sequence ID" value="TQE97654.1"/>
    <property type="molecule type" value="Genomic_DNA"/>
</dbReference>
<dbReference type="GO" id="GO:0003677">
    <property type="term" value="F:DNA binding"/>
    <property type="evidence" value="ECO:0007669"/>
    <property type="project" value="InterPro"/>
</dbReference>
<name>A0A540VLL6_9CHLR</name>
<dbReference type="InParanoid" id="A0A540VLL6"/>
<accession>A0A540VLL6</accession>
<dbReference type="CDD" id="cd00093">
    <property type="entry name" value="HTH_XRE"/>
    <property type="match status" value="1"/>
</dbReference>
<dbReference type="InterPro" id="IPR001387">
    <property type="entry name" value="Cro/C1-type_HTH"/>
</dbReference>
<feature type="region of interest" description="Disordered" evidence="1">
    <location>
        <begin position="1"/>
        <end position="32"/>
    </location>
</feature>
<dbReference type="Gene3D" id="1.10.260.40">
    <property type="entry name" value="lambda repressor-like DNA-binding domains"/>
    <property type="match status" value="1"/>
</dbReference>